<dbReference type="PROSITE" id="PS50893">
    <property type="entry name" value="ABC_TRANSPORTER_2"/>
    <property type="match status" value="1"/>
</dbReference>
<keyword evidence="5" id="KW-0547">Nucleotide-binding</keyword>
<dbReference type="GO" id="GO:0005886">
    <property type="term" value="C:plasma membrane"/>
    <property type="evidence" value="ECO:0007669"/>
    <property type="project" value="UniProtKB-SubCell"/>
</dbReference>
<keyword evidence="4" id="KW-1003">Cell membrane</keyword>
<proteinExistence type="inferred from homology"/>
<evidence type="ECO:0000256" key="2">
    <source>
        <dbReference type="ARBA" id="ARBA00005417"/>
    </source>
</evidence>
<feature type="domain" description="ABC transporter" evidence="10">
    <location>
        <begin position="2"/>
        <end position="246"/>
    </location>
</feature>
<evidence type="ECO:0000313" key="12">
    <source>
        <dbReference type="Proteomes" id="UP000028981"/>
    </source>
</evidence>
<dbReference type="OrthoDB" id="8438829at2"/>
<dbReference type="Pfam" id="PF00005">
    <property type="entry name" value="ABC_tran"/>
    <property type="match status" value="1"/>
</dbReference>
<dbReference type="PANTHER" id="PTHR43166:SF9">
    <property type="entry name" value="GLUTAMATE_ASPARTATE IMPORT ATP-BINDING PROTEIN GLTL"/>
    <property type="match status" value="1"/>
</dbReference>
<evidence type="ECO:0000256" key="3">
    <source>
        <dbReference type="ARBA" id="ARBA00022448"/>
    </source>
</evidence>
<keyword evidence="3" id="KW-0813">Transport</keyword>
<dbReference type="Proteomes" id="UP000028981">
    <property type="component" value="Unassembled WGS sequence"/>
</dbReference>
<dbReference type="SMART" id="SM00382">
    <property type="entry name" value="AAA"/>
    <property type="match status" value="1"/>
</dbReference>
<sequence>MISVRDVTKSHGPVRVLDGVSLDVEAGTVTCIIGRSGSGKSTLLRCINHLDVPDAGHVLVDGRFLGYDLREDKLHEVSEAVLARRRADLGLVFQSFNLFSHLTVMENLIVAPRVVRGLGREEAMSAARVLLERVGMGDKADYRPGDISGGEQQRVAIARALAMKPKALLFDEPTSALDPLLVGEVLKVMRDLAAGGITMIVVTHEMEFARDVADQLVFLEDGRVVEKGPPADLLDNPKSHGLQRMLSRAS</sequence>
<dbReference type="GO" id="GO:0016887">
    <property type="term" value="F:ATP hydrolysis activity"/>
    <property type="evidence" value="ECO:0007669"/>
    <property type="project" value="InterPro"/>
</dbReference>
<reference evidence="11 12" key="1">
    <citation type="submission" date="2014-08" db="EMBL/GenBank/DDBJ databases">
        <authorList>
            <person name="Hassan Y.I."/>
            <person name="Lepp D."/>
            <person name="Zhou T."/>
        </authorList>
    </citation>
    <scope>NUCLEOTIDE SEQUENCE [LARGE SCALE GENOMIC DNA]</scope>
    <source>
        <strain evidence="11 12">IFO13584</strain>
    </source>
</reference>
<dbReference type="GO" id="GO:0005524">
    <property type="term" value="F:ATP binding"/>
    <property type="evidence" value="ECO:0007669"/>
    <property type="project" value="UniProtKB-KW"/>
</dbReference>
<evidence type="ECO:0000256" key="8">
    <source>
        <dbReference type="ARBA" id="ARBA00023136"/>
    </source>
</evidence>
<dbReference type="Gene3D" id="3.40.50.300">
    <property type="entry name" value="P-loop containing nucleotide triphosphate hydrolases"/>
    <property type="match status" value="1"/>
</dbReference>
<keyword evidence="12" id="KW-1185">Reference proteome</keyword>
<accession>A0A087M6B0</accession>
<keyword evidence="6 11" id="KW-0067">ATP-binding</keyword>
<dbReference type="PIRSF" id="PIRSF039085">
    <property type="entry name" value="ABC_ATPase_HisP"/>
    <property type="match status" value="1"/>
</dbReference>
<evidence type="ECO:0000256" key="5">
    <source>
        <dbReference type="ARBA" id="ARBA00022741"/>
    </source>
</evidence>
<dbReference type="InterPro" id="IPR050086">
    <property type="entry name" value="MetN_ABC_transporter-like"/>
</dbReference>
<dbReference type="GO" id="GO:0015424">
    <property type="term" value="F:ABC-type amino acid transporter activity"/>
    <property type="evidence" value="ECO:0007669"/>
    <property type="project" value="InterPro"/>
</dbReference>
<feature type="region of interest" description="Disordered" evidence="9">
    <location>
        <begin position="228"/>
        <end position="250"/>
    </location>
</feature>
<dbReference type="AlphaFoldDB" id="A0A087M6B0"/>
<dbReference type="InterPro" id="IPR003439">
    <property type="entry name" value="ABC_transporter-like_ATP-bd"/>
</dbReference>
<dbReference type="InterPro" id="IPR030679">
    <property type="entry name" value="ABC_ATPase_HisP-typ"/>
</dbReference>
<keyword evidence="8" id="KW-0472">Membrane</keyword>
<protein>
    <submittedName>
        <fullName evidence="11">Arginine ABC transporter ATP-binding protein</fullName>
    </submittedName>
</protein>
<dbReference type="PROSITE" id="PS00211">
    <property type="entry name" value="ABC_TRANSPORTER_1"/>
    <property type="match status" value="1"/>
</dbReference>
<evidence type="ECO:0000313" key="11">
    <source>
        <dbReference type="EMBL" id="KFL32413.1"/>
    </source>
</evidence>
<keyword evidence="7" id="KW-0029">Amino-acid transport</keyword>
<comment type="subcellular location">
    <subcellularLocation>
        <location evidence="1">Cell membrane</location>
        <topology evidence="1">Peripheral membrane protein</topology>
    </subcellularLocation>
</comment>
<dbReference type="EMBL" id="JQGC01000002">
    <property type="protein sequence ID" value="KFL32413.1"/>
    <property type="molecule type" value="Genomic_DNA"/>
</dbReference>
<evidence type="ECO:0000256" key="9">
    <source>
        <dbReference type="SAM" id="MobiDB-lite"/>
    </source>
</evidence>
<dbReference type="InterPro" id="IPR003593">
    <property type="entry name" value="AAA+_ATPase"/>
</dbReference>
<gene>
    <name evidence="11" type="ORF">JP75_02315</name>
</gene>
<dbReference type="InterPro" id="IPR017871">
    <property type="entry name" value="ABC_transporter-like_CS"/>
</dbReference>
<dbReference type="SUPFAM" id="SSF52540">
    <property type="entry name" value="P-loop containing nucleoside triphosphate hydrolases"/>
    <property type="match status" value="1"/>
</dbReference>
<evidence type="ECO:0000256" key="7">
    <source>
        <dbReference type="ARBA" id="ARBA00022970"/>
    </source>
</evidence>
<evidence type="ECO:0000256" key="6">
    <source>
        <dbReference type="ARBA" id="ARBA00022840"/>
    </source>
</evidence>
<evidence type="ECO:0000256" key="4">
    <source>
        <dbReference type="ARBA" id="ARBA00022475"/>
    </source>
</evidence>
<name>A0A087M6B0_9HYPH</name>
<comment type="caution">
    <text evidence="11">The sequence shown here is derived from an EMBL/GenBank/DDBJ whole genome shotgun (WGS) entry which is preliminary data.</text>
</comment>
<dbReference type="STRING" id="46914.JP75_02315"/>
<dbReference type="InterPro" id="IPR027417">
    <property type="entry name" value="P-loop_NTPase"/>
</dbReference>
<evidence type="ECO:0000256" key="1">
    <source>
        <dbReference type="ARBA" id="ARBA00004202"/>
    </source>
</evidence>
<comment type="similarity">
    <text evidence="2">Belongs to the ABC transporter superfamily.</text>
</comment>
<organism evidence="11 12">
    <name type="scientific">Devosia riboflavina</name>
    <dbReference type="NCBI Taxonomy" id="46914"/>
    <lineage>
        <taxon>Bacteria</taxon>
        <taxon>Pseudomonadati</taxon>
        <taxon>Pseudomonadota</taxon>
        <taxon>Alphaproteobacteria</taxon>
        <taxon>Hyphomicrobiales</taxon>
        <taxon>Devosiaceae</taxon>
        <taxon>Devosia</taxon>
    </lineage>
</organism>
<dbReference type="PANTHER" id="PTHR43166">
    <property type="entry name" value="AMINO ACID IMPORT ATP-BINDING PROTEIN"/>
    <property type="match status" value="1"/>
</dbReference>
<evidence type="ECO:0000259" key="10">
    <source>
        <dbReference type="PROSITE" id="PS50893"/>
    </source>
</evidence>